<evidence type="ECO:0008006" key="4">
    <source>
        <dbReference type="Google" id="ProtNLM"/>
    </source>
</evidence>
<reference evidence="3" key="1">
    <citation type="submission" date="2015-12" db="EMBL/GenBank/DDBJ databases">
        <title>Genome sequence of a biocontrol rhizobacterium Chryseobacterium kwangjuense strain KJ1R5 isolated from pepper (Capsicum annuum L.).</title>
        <authorList>
            <person name="Jeong J.-J."/>
            <person name="Park H."/>
            <person name="Mannaa M."/>
            <person name="Sang M.K."/>
            <person name="Choi I.-G."/>
            <person name="Kim K.D."/>
        </authorList>
    </citation>
    <scope>NUCLEOTIDE SEQUENCE [LARGE SCALE GENOMIC DNA]</scope>
    <source>
        <strain evidence="3">KJ1R5</strain>
    </source>
</reference>
<sequence length="543" mass="59662">MDNGATSSEKYRDLDKLSSPVINGFTVNSKANVASEENSAIGPGKRAGSSATTTGEDPPRLKAGTGGSSKDGPDSIWQSPNATDPTKAILTLRRKYKANMFTIADGAMALNIFPGAILDGRSLEGNFSPQMLKGISSGIRPITISTSMPVSGYAVAKTAIAKPTAGIALVNAALADLEKVNPGEVGAASLDITLDTFRVYEELKTLYGYQKGLDAFLINTNTIRQGENHLIVAKSAIKIKFFQHNFTVDTDIPKANELFDPTGLNMNTITGGKVPVYVKSVTYGRMGIMVIESEASVKDLFNAVYKQLGIVGNIIGIDRNMTEQEKAIINQASIRVKYTGIGTDTSPAERINGLGGFIQVLSANKTYSKTSPGIPIAFQLAELNSTNKLVEAPFQINYGPFEKPYVRIEYKNSKWEKDENVSNPRFTDSDIYMSFYKDPTGKAPYDDAPIFIPYLYNRSYGSKSTYDWNGSWSKGQRVDTLRLKYPTASKLIENKKVFYFVKYGSDARTSRDYTHFDMKSSENYYILPKVIDHYNANRSDESY</sequence>
<evidence type="ECO:0000256" key="1">
    <source>
        <dbReference type="SAM" id="MobiDB-lite"/>
    </source>
</evidence>
<proteinExistence type="predicted"/>
<dbReference type="InterPro" id="IPR001869">
    <property type="entry name" value="Thiol_cytolysin"/>
</dbReference>
<dbReference type="Gene3D" id="3.40.30.40">
    <property type="entry name" value="Perfringolysin"/>
    <property type="match status" value="1"/>
</dbReference>
<organism evidence="2 3">
    <name type="scientific">Chryseobacterium kwangjuense</name>
    <dbReference type="NCBI Taxonomy" id="267125"/>
    <lineage>
        <taxon>Bacteria</taxon>
        <taxon>Pseudomonadati</taxon>
        <taxon>Bacteroidota</taxon>
        <taxon>Flavobacteriia</taxon>
        <taxon>Flavobacteriales</taxon>
        <taxon>Weeksellaceae</taxon>
        <taxon>Chryseobacterium group</taxon>
        <taxon>Chryseobacterium</taxon>
    </lineage>
</organism>
<dbReference type="InterPro" id="IPR036359">
    <property type="entry name" value="Thiol_cytolysin_sf"/>
</dbReference>
<dbReference type="SUPFAM" id="SSF56978">
    <property type="entry name" value="Perfringolysin"/>
    <property type="match status" value="1"/>
</dbReference>
<name>A0A135WIX9_9FLAO</name>
<dbReference type="Proteomes" id="UP000070513">
    <property type="component" value="Unassembled WGS sequence"/>
</dbReference>
<gene>
    <name evidence="2" type="ORF">AU378_03600</name>
</gene>
<dbReference type="GO" id="GO:0015485">
    <property type="term" value="F:cholesterol binding"/>
    <property type="evidence" value="ECO:0007669"/>
    <property type="project" value="InterPro"/>
</dbReference>
<evidence type="ECO:0000313" key="2">
    <source>
        <dbReference type="EMBL" id="KXH84853.1"/>
    </source>
</evidence>
<reference evidence="2 3" key="2">
    <citation type="journal article" date="2016" name="Genome Announc.">
        <title>Draft Genome Sequence of a Biocontrol Rhizobacterium, Chryseobacterium kwangjuense Strain KJ1R5, Isolated from Pepper (Capsicum annuum).</title>
        <authorList>
            <person name="Jeong J.J."/>
            <person name="Park H."/>
            <person name="Park B.H."/>
            <person name="Mannaa M."/>
            <person name="Sang M.K."/>
            <person name="Choi I.G."/>
            <person name="Kim K.D."/>
        </authorList>
    </citation>
    <scope>NUCLEOTIDE SEQUENCE [LARGE SCALE GENOMIC DNA]</scope>
    <source>
        <strain evidence="2 3">KJ1R5</strain>
    </source>
</reference>
<accession>A0A135WIX9</accession>
<feature type="compositionally biased region" description="Polar residues" evidence="1">
    <location>
        <begin position="27"/>
        <end position="38"/>
    </location>
</feature>
<dbReference type="Pfam" id="PF01289">
    <property type="entry name" value="Thiol_cytolysin"/>
    <property type="match status" value="1"/>
</dbReference>
<comment type="caution">
    <text evidence="2">The sequence shown here is derived from an EMBL/GenBank/DDBJ whole genome shotgun (WGS) entry which is preliminary data.</text>
</comment>
<dbReference type="EMBL" id="LPUR01000001">
    <property type="protein sequence ID" value="KXH84853.1"/>
    <property type="molecule type" value="Genomic_DNA"/>
</dbReference>
<dbReference type="AlphaFoldDB" id="A0A135WIX9"/>
<feature type="region of interest" description="Disordered" evidence="1">
    <location>
        <begin position="27"/>
        <end position="82"/>
    </location>
</feature>
<evidence type="ECO:0000313" key="3">
    <source>
        <dbReference type="Proteomes" id="UP000070513"/>
    </source>
</evidence>
<protein>
    <recommendedName>
        <fullName evidence="4">Thiol-activated cytolysin</fullName>
    </recommendedName>
</protein>